<evidence type="ECO:0000256" key="1">
    <source>
        <dbReference type="ARBA" id="ARBA00022714"/>
    </source>
</evidence>
<dbReference type="Proteomes" id="UP000297564">
    <property type="component" value="Unassembled WGS sequence"/>
</dbReference>
<feature type="compositionally biased region" description="Basic and acidic residues" evidence="6">
    <location>
        <begin position="22"/>
        <end position="39"/>
    </location>
</feature>
<dbReference type="InterPro" id="IPR045623">
    <property type="entry name" value="LigXa_C"/>
</dbReference>
<keyword evidence="2" id="KW-0479">Metal-binding</keyword>
<evidence type="ECO:0000256" key="2">
    <source>
        <dbReference type="ARBA" id="ARBA00022723"/>
    </source>
</evidence>
<dbReference type="Gene3D" id="3.90.380.10">
    <property type="entry name" value="Naphthalene 1,2-dioxygenase Alpha Subunit, Chain A, domain 1"/>
    <property type="match status" value="1"/>
</dbReference>
<dbReference type="GO" id="GO:0051537">
    <property type="term" value="F:2 iron, 2 sulfur cluster binding"/>
    <property type="evidence" value="ECO:0007669"/>
    <property type="project" value="UniProtKB-KW"/>
</dbReference>
<sequence>MGASCEDASPAHGAPTPTLPQRGREPRRGDKFMLSHDKNALLTQTGPGTPMGRFMRAFWIPAMTAAEVPACDDAPVRLQLLGERLVVFRDSDGRVGVLDEHCPHRGASLFFGRNEEGGLRCVYHGWKFDVDGQCLELPTEPASSRMRLNIRARSYPCRLAGGLLWVYLGEADTAPELPAFEWLGVPEAQVYASRWQQDCNYAQAMEGELDSAHVGFLHRLVDKKDTDHRALTGRYFTDDTAPAWKILPTPAGFMACNGRAVDGDRRYWRLNQFLLPFFTMIPPRPSEAQLVRMWVPMTDERCWVICVTYRPDGPLQDDELALWRNGEVNHRKVIPGTTIPTERLDNDYLIDREKQKTTSFTGIHGIRAQDAMVTETAGPIADRTREHLGSSDRAVVAMRRTLLEAAGAHAAAGEVPQAVASPWLYGVRATQAVLPEGVEPDEADELMARARPAPAAVRA</sequence>
<organism evidence="8 9">
    <name type="scientific">Ramlibacter rhizophilus</name>
    <dbReference type="NCBI Taxonomy" id="1781167"/>
    <lineage>
        <taxon>Bacteria</taxon>
        <taxon>Pseudomonadati</taxon>
        <taxon>Pseudomonadota</taxon>
        <taxon>Betaproteobacteria</taxon>
        <taxon>Burkholderiales</taxon>
        <taxon>Comamonadaceae</taxon>
        <taxon>Ramlibacter</taxon>
    </lineage>
</organism>
<comment type="caution">
    <text evidence="8">The sequence shown here is derived from an EMBL/GenBank/DDBJ whole genome shotgun (WGS) entry which is preliminary data.</text>
</comment>
<keyword evidence="1" id="KW-0001">2Fe-2S</keyword>
<evidence type="ECO:0000313" key="9">
    <source>
        <dbReference type="Proteomes" id="UP000297564"/>
    </source>
</evidence>
<evidence type="ECO:0000256" key="5">
    <source>
        <dbReference type="ARBA" id="ARBA00023014"/>
    </source>
</evidence>
<dbReference type="CDD" id="cd03479">
    <property type="entry name" value="Rieske_RO_Alpha_PhDO_like"/>
    <property type="match status" value="1"/>
</dbReference>
<accession>A0A4Z0BIM4</accession>
<keyword evidence="3" id="KW-0560">Oxidoreductase</keyword>
<feature type="domain" description="Rieske" evidence="7">
    <location>
        <begin position="59"/>
        <end position="166"/>
    </location>
</feature>
<dbReference type="SUPFAM" id="SSF50022">
    <property type="entry name" value="ISP domain"/>
    <property type="match status" value="1"/>
</dbReference>
<dbReference type="Gene3D" id="2.102.10.10">
    <property type="entry name" value="Rieske [2Fe-2S] iron-sulphur domain"/>
    <property type="match status" value="1"/>
</dbReference>
<evidence type="ECO:0000256" key="6">
    <source>
        <dbReference type="SAM" id="MobiDB-lite"/>
    </source>
</evidence>
<dbReference type="InterPro" id="IPR015881">
    <property type="entry name" value="ARHD_Rieske_2Fe_2S"/>
</dbReference>
<evidence type="ECO:0000259" key="7">
    <source>
        <dbReference type="PROSITE" id="PS51296"/>
    </source>
</evidence>
<keyword evidence="9" id="KW-1185">Reference proteome</keyword>
<protein>
    <submittedName>
        <fullName evidence="8">Rieske (2Fe-2S) domain-containing protein</fullName>
    </submittedName>
</protein>
<dbReference type="OrthoDB" id="9790995at2"/>
<proteinExistence type="predicted"/>
<dbReference type="PANTHER" id="PTHR21266">
    <property type="entry name" value="IRON-SULFUR DOMAIN CONTAINING PROTEIN"/>
    <property type="match status" value="1"/>
</dbReference>
<evidence type="ECO:0000256" key="3">
    <source>
        <dbReference type="ARBA" id="ARBA00023002"/>
    </source>
</evidence>
<dbReference type="PROSITE" id="PS51296">
    <property type="entry name" value="RIESKE"/>
    <property type="match status" value="1"/>
</dbReference>
<dbReference type="GO" id="GO:0005506">
    <property type="term" value="F:iron ion binding"/>
    <property type="evidence" value="ECO:0007669"/>
    <property type="project" value="InterPro"/>
</dbReference>
<dbReference type="InterPro" id="IPR036922">
    <property type="entry name" value="Rieske_2Fe-2S_sf"/>
</dbReference>
<reference evidence="8 9" key="1">
    <citation type="submission" date="2019-03" db="EMBL/GenBank/DDBJ databases">
        <title>Ramlibacter rhizophilus CCTCC AB2015357, whole genome shotgun sequence.</title>
        <authorList>
            <person name="Zhang X."/>
            <person name="Feng G."/>
            <person name="Zhu H."/>
        </authorList>
    </citation>
    <scope>NUCLEOTIDE SEQUENCE [LARGE SCALE GENOMIC DNA]</scope>
    <source>
        <strain evidence="8 9">CCTCC AB2015357</strain>
    </source>
</reference>
<dbReference type="PROSITE" id="PS00570">
    <property type="entry name" value="RING_HYDROXYL_ALPHA"/>
    <property type="match status" value="1"/>
</dbReference>
<dbReference type="PANTHER" id="PTHR21266:SF59">
    <property type="entry name" value="BLR4922 PROTEIN"/>
    <property type="match status" value="1"/>
</dbReference>
<dbReference type="InterPro" id="IPR050584">
    <property type="entry name" value="Cholesterol_7-desaturase"/>
</dbReference>
<evidence type="ECO:0000256" key="4">
    <source>
        <dbReference type="ARBA" id="ARBA00023004"/>
    </source>
</evidence>
<keyword evidence="5" id="KW-0411">Iron-sulfur</keyword>
<dbReference type="Pfam" id="PF00355">
    <property type="entry name" value="Rieske"/>
    <property type="match status" value="1"/>
</dbReference>
<dbReference type="Pfam" id="PF19301">
    <property type="entry name" value="LigXa_C"/>
    <property type="match status" value="1"/>
</dbReference>
<feature type="region of interest" description="Disordered" evidence="6">
    <location>
        <begin position="1"/>
        <end position="48"/>
    </location>
</feature>
<keyword evidence="4" id="KW-0408">Iron</keyword>
<dbReference type="InterPro" id="IPR017941">
    <property type="entry name" value="Rieske_2Fe-2S"/>
</dbReference>
<dbReference type="GO" id="GO:0016491">
    <property type="term" value="F:oxidoreductase activity"/>
    <property type="evidence" value="ECO:0007669"/>
    <property type="project" value="UniProtKB-KW"/>
</dbReference>
<name>A0A4Z0BIM4_9BURK</name>
<evidence type="ECO:0000313" key="8">
    <source>
        <dbReference type="EMBL" id="TFY98630.1"/>
    </source>
</evidence>
<gene>
    <name evidence="8" type="ORF">EZ242_13955</name>
</gene>
<dbReference type="SUPFAM" id="SSF55961">
    <property type="entry name" value="Bet v1-like"/>
    <property type="match status" value="1"/>
</dbReference>
<dbReference type="AlphaFoldDB" id="A0A4Z0BIM4"/>
<dbReference type="EMBL" id="SMLL01000005">
    <property type="protein sequence ID" value="TFY98630.1"/>
    <property type="molecule type" value="Genomic_DNA"/>
</dbReference>